<dbReference type="PANTHER" id="PTHR42928:SF5">
    <property type="entry name" value="BLR1237 PROTEIN"/>
    <property type="match status" value="1"/>
</dbReference>
<dbReference type="Gene3D" id="3.40.190.150">
    <property type="entry name" value="Bordetella uptake gene, domain 1"/>
    <property type="match status" value="1"/>
</dbReference>
<keyword evidence="4" id="KW-1185">Reference proteome</keyword>
<name>A0A857J653_9BURK</name>
<evidence type="ECO:0000256" key="1">
    <source>
        <dbReference type="ARBA" id="ARBA00006987"/>
    </source>
</evidence>
<evidence type="ECO:0000313" key="3">
    <source>
        <dbReference type="EMBL" id="QHI98713.1"/>
    </source>
</evidence>
<feature type="signal peptide" evidence="2">
    <location>
        <begin position="1"/>
        <end position="23"/>
    </location>
</feature>
<feature type="chain" id="PRO_5032801572" evidence="2">
    <location>
        <begin position="24"/>
        <end position="326"/>
    </location>
</feature>
<proteinExistence type="inferred from homology"/>
<dbReference type="SUPFAM" id="SSF53850">
    <property type="entry name" value="Periplasmic binding protein-like II"/>
    <property type="match status" value="1"/>
</dbReference>
<keyword evidence="2" id="KW-0732">Signal</keyword>
<evidence type="ECO:0000256" key="2">
    <source>
        <dbReference type="SAM" id="SignalP"/>
    </source>
</evidence>
<reference evidence="3 4" key="1">
    <citation type="submission" date="2020-01" db="EMBL/GenBank/DDBJ databases">
        <title>Genome sequencing of strain KACC 21265.</title>
        <authorList>
            <person name="Heo J."/>
            <person name="Kim S.-J."/>
            <person name="Kim J.-S."/>
            <person name="Hong S.-B."/>
            <person name="Kwon S.-W."/>
        </authorList>
    </citation>
    <scope>NUCLEOTIDE SEQUENCE [LARGE SCALE GENOMIC DNA]</scope>
    <source>
        <strain evidence="3 4">KACC 21265</strain>
    </source>
</reference>
<dbReference type="RefSeq" id="WP_160552230.1">
    <property type="nucleotide sequence ID" value="NZ_CP047650.1"/>
</dbReference>
<dbReference type="PANTHER" id="PTHR42928">
    <property type="entry name" value="TRICARBOXYLATE-BINDING PROTEIN"/>
    <property type="match status" value="1"/>
</dbReference>
<dbReference type="KEGG" id="xyk:GT347_12360"/>
<dbReference type="EMBL" id="CP047650">
    <property type="protein sequence ID" value="QHI98713.1"/>
    <property type="molecule type" value="Genomic_DNA"/>
</dbReference>
<protein>
    <submittedName>
        <fullName evidence="3">Tripartite tricarboxylate transporter substrate binding protein</fullName>
    </submittedName>
</protein>
<dbReference type="PIRSF" id="PIRSF017082">
    <property type="entry name" value="YflP"/>
    <property type="match status" value="1"/>
</dbReference>
<gene>
    <name evidence="3" type="ORF">GT347_12360</name>
</gene>
<comment type="similarity">
    <text evidence="1">Belongs to the UPF0065 (bug) family.</text>
</comment>
<dbReference type="AlphaFoldDB" id="A0A857J653"/>
<dbReference type="InterPro" id="IPR042100">
    <property type="entry name" value="Bug_dom1"/>
</dbReference>
<dbReference type="CDD" id="cd07012">
    <property type="entry name" value="PBP2_Bug_TTT"/>
    <property type="match status" value="1"/>
</dbReference>
<dbReference type="Gene3D" id="3.40.190.10">
    <property type="entry name" value="Periplasmic binding protein-like II"/>
    <property type="match status" value="1"/>
</dbReference>
<dbReference type="InterPro" id="IPR005064">
    <property type="entry name" value="BUG"/>
</dbReference>
<organism evidence="3 4">
    <name type="scientific">Xylophilus rhododendri</name>
    <dbReference type="NCBI Taxonomy" id="2697032"/>
    <lineage>
        <taxon>Bacteria</taxon>
        <taxon>Pseudomonadati</taxon>
        <taxon>Pseudomonadota</taxon>
        <taxon>Betaproteobacteria</taxon>
        <taxon>Burkholderiales</taxon>
        <taxon>Xylophilus</taxon>
    </lineage>
</organism>
<sequence length="326" mass="34636">MKRTTLRLLAASALTATGLAARAQRPGPPQQPIRWVVPYAPDGTTDQIARLLAPRIARELGEEIVVDNRPGAASILGATFVARAAADGHTIGSADSGTLAFNPAMYASLSYDAEKDFSFIGGLGRMPLVLVVGPRQAARNLREFLVLARRSPGALSAGSSGPGAPLHVALELFKQQSRTDIRHVPYKGSAPALADVAGGQLDAMFIDLPPSLAAIRNGKVRVLAVATPQRLALLPEVPTLAETGLAGFEGYAWQGLVGPARMPELTVARLNRALSAALRAPELRAQLEERGIEPMPASPSEFARFVREEQKRWGALIRAADIRLES</sequence>
<dbReference type="Pfam" id="PF03401">
    <property type="entry name" value="TctC"/>
    <property type="match status" value="1"/>
</dbReference>
<evidence type="ECO:0000313" key="4">
    <source>
        <dbReference type="Proteomes" id="UP000464787"/>
    </source>
</evidence>
<dbReference type="Proteomes" id="UP000464787">
    <property type="component" value="Chromosome"/>
</dbReference>
<accession>A0A857J653</accession>